<evidence type="ECO:0000256" key="5">
    <source>
        <dbReference type="ARBA" id="ARBA00022825"/>
    </source>
</evidence>
<dbReference type="AlphaFoldDB" id="A0A839K2H1"/>
<dbReference type="CDD" id="cd07062">
    <property type="entry name" value="Peptidase_S66_mccF_like"/>
    <property type="match status" value="1"/>
</dbReference>
<dbReference type="PANTHER" id="PTHR30237:SF2">
    <property type="entry name" value="MUREIN TETRAPEPTIDE CARBOXYPEPTIDASE"/>
    <property type="match status" value="1"/>
</dbReference>
<dbReference type="GO" id="GO:0008236">
    <property type="term" value="F:serine-type peptidase activity"/>
    <property type="evidence" value="ECO:0007669"/>
    <property type="project" value="UniProtKB-KW"/>
</dbReference>
<evidence type="ECO:0000313" key="10">
    <source>
        <dbReference type="Proteomes" id="UP000574276"/>
    </source>
</evidence>
<evidence type="ECO:0000256" key="3">
    <source>
        <dbReference type="ARBA" id="ARBA00022670"/>
    </source>
</evidence>
<evidence type="ECO:0000256" key="2">
    <source>
        <dbReference type="ARBA" id="ARBA00022645"/>
    </source>
</evidence>
<dbReference type="Pfam" id="PF17676">
    <property type="entry name" value="Peptidase_S66C"/>
    <property type="match status" value="1"/>
</dbReference>
<dbReference type="Gene3D" id="3.50.30.60">
    <property type="entry name" value="LD-carboxypeptidase A C-terminal domain-like"/>
    <property type="match status" value="1"/>
</dbReference>
<name>A0A839K2H1_9FIRM</name>
<proteinExistence type="inferred from homology"/>
<evidence type="ECO:0000259" key="7">
    <source>
        <dbReference type="Pfam" id="PF02016"/>
    </source>
</evidence>
<evidence type="ECO:0000256" key="6">
    <source>
        <dbReference type="PIRSR" id="PIRSR028757-1"/>
    </source>
</evidence>
<evidence type="ECO:0000313" key="9">
    <source>
        <dbReference type="EMBL" id="MBB2183816.1"/>
    </source>
</evidence>
<evidence type="ECO:0000256" key="4">
    <source>
        <dbReference type="ARBA" id="ARBA00022801"/>
    </source>
</evidence>
<dbReference type="Gene3D" id="3.40.50.10740">
    <property type="entry name" value="Class I glutamine amidotransferase-like"/>
    <property type="match status" value="1"/>
</dbReference>
<keyword evidence="5" id="KW-0720">Serine protease</keyword>
<keyword evidence="2 9" id="KW-0121">Carboxypeptidase</keyword>
<dbReference type="InterPro" id="IPR040449">
    <property type="entry name" value="Peptidase_S66_N"/>
</dbReference>
<dbReference type="SUPFAM" id="SSF141986">
    <property type="entry name" value="LD-carboxypeptidase A C-terminal domain-like"/>
    <property type="match status" value="1"/>
</dbReference>
<dbReference type="InterPro" id="IPR003507">
    <property type="entry name" value="S66_fam"/>
</dbReference>
<gene>
    <name evidence="9" type="ORF">H0486_13135</name>
</gene>
<dbReference type="EMBL" id="JACEGA010000001">
    <property type="protein sequence ID" value="MBB2183816.1"/>
    <property type="molecule type" value="Genomic_DNA"/>
</dbReference>
<keyword evidence="3" id="KW-0645">Protease</keyword>
<dbReference type="RefSeq" id="WP_228353439.1">
    <property type="nucleotide sequence ID" value="NZ_JACEGA010000001.1"/>
</dbReference>
<dbReference type="PANTHER" id="PTHR30237">
    <property type="entry name" value="MURAMOYLTETRAPEPTIDE CARBOXYPEPTIDASE"/>
    <property type="match status" value="1"/>
</dbReference>
<dbReference type="InterPro" id="IPR040921">
    <property type="entry name" value="Peptidase_S66C"/>
</dbReference>
<evidence type="ECO:0000259" key="8">
    <source>
        <dbReference type="Pfam" id="PF17676"/>
    </source>
</evidence>
<dbReference type="Proteomes" id="UP000574276">
    <property type="component" value="Unassembled WGS sequence"/>
</dbReference>
<accession>A0A839K2H1</accession>
<keyword evidence="4" id="KW-0378">Hydrolase</keyword>
<dbReference type="InterPro" id="IPR029062">
    <property type="entry name" value="Class_I_gatase-like"/>
</dbReference>
<comment type="similarity">
    <text evidence="1">Belongs to the peptidase S66 family.</text>
</comment>
<dbReference type="PIRSF" id="PIRSF028757">
    <property type="entry name" value="LD-carboxypeptidase"/>
    <property type="match status" value="1"/>
</dbReference>
<dbReference type="Pfam" id="PF02016">
    <property type="entry name" value="Peptidase_S66"/>
    <property type="match status" value="1"/>
</dbReference>
<dbReference type="InterPro" id="IPR027478">
    <property type="entry name" value="LdcA_N"/>
</dbReference>
<feature type="active site" description="Charge relay system" evidence="6">
    <location>
        <position position="245"/>
    </location>
</feature>
<feature type="active site" description="Charge relay system" evidence="6">
    <location>
        <position position="312"/>
    </location>
</feature>
<dbReference type="InterPro" id="IPR027461">
    <property type="entry name" value="Carboxypeptidase_A_C_sf"/>
</dbReference>
<sequence length="341" mass="38883">MIYPMNLEHGFKVGVTATSAGYDNEVDFRRLESGIKHFEDLGYPVVVTDNVKKSFKGRSSDGQTRAVQLMELFHNPEVRAIIAASGGDYLVEMLPYLDFHVLEENPKWFQGFSDTTGLTFTITTNLDIATLYTNNFGPFGMEHWHPSLFDNLRILEGQDICQNSFDYYQDGFVERVTGLEEYRLDKEVHWKNLNPPNTIDHEIVIKGRALGGCLDVLLNLVGTKYDKTKEFIARYQRDKILWFLESFDLSSEALVRGLWQLKEAGWFEHASGFIFGRPAMYRSEIDVTYEEAVMTVLGELELPVILDADIGHKPPQFTMINGALATVQSKNGKGNILFERR</sequence>
<feature type="domain" description="LD-carboxypeptidase N-terminal" evidence="7">
    <location>
        <begin position="13"/>
        <end position="132"/>
    </location>
</feature>
<dbReference type="GO" id="GO:0006508">
    <property type="term" value="P:proteolysis"/>
    <property type="evidence" value="ECO:0007669"/>
    <property type="project" value="UniProtKB-KW"/>
</dbReference>
<feature type="active site" description="Nucleophile" evidence="6">
    <location>
        <position position="113"/>
    </location>
</feature>
<dbReference type="GO" id="GO:0004180">
    <property type="term" value="F:carboxypeptidase activity"/>
    <property type="evidence" value="ECO:0007669"/>
    <property type="project" value="UniProtKB-KW"/>
</dbReference>
<keyword evidence="10" id="KW-1185">Reference proteome</keyword>
<feature type="domain" description="LD-carboxypeptidase C-terminal" evidence="8">
    <location>
        <begin position="206"/>
        <end position="327"/>
    </location>
</feature>
<comment type="caution">
    <text evidence="9">The sequence shown here is derived from an EMBL/GenBank/DDBJ whole genome shotgun (WGS) entry which is preliminary data.</text>
</comment>
<organism evidence="9 10">
    <name type="scientific">Variimorphobacter saccharofermentans</name>
    <dbReference type="NCBI Taxonomy" id="2755051"/>
    <lineage>
        <taxon>Bacteria</taxon>
        <taxon>Bacillati</taxon>
        <taxon>Bacillota</taxon>
        <taxon>Clostridia</taxon>
        <taxon>Lachnospirales</taxon>
        <taxon>Lachnospiraceae</taxon>
        <taxon>Variimorphobacter</taxon>
    </lineage>
</organism>
<dbReference type="SUPFAM" id="SSF52317">
    <property type="entry name" value="Class I glutamine amidotransferase-like"/>
    <property type="match status" value="1"/>
</dbReference>
<evidence type="ECO:0000256" key="1">
    <source>
        <dbReference type="ARBA" id="ARBA00010233"/>
    </source>
</evidence>
<reference evidence="9 10" key="1">
    <citation type="submission" date="2020-07" db="EMBL/GenBank/DDBJ databases">
        <title>Characterization and genome sequencing of isolate MD1, a novel member within the family Lachnospiraceae.</title>
        <authorList>
            <person name="Rettenmaier R."/>
            <person name="Di Bello L."/>
            <person name="Zinser C."/>
            <person name="Scheitz K."/>
            <person name="Liebl W."/>
            <person name="Zverlov V."/>
        </authorList>
    </citation>
    <scope>NUCLEOTIDE SEQUENCE [LARGE SCALE GENOMIC DNA]</scope>
    <source>
        <strain evidence="9 10">MD1</strain>
    </source>
</reference>
<protein>
    <submittedName>
        <fullName evidence="9">LD-carboxypeptidase</fullName>
    </submittedName>
</protein>